<keyword evidence="3" id="KW-0547">Nucleotide-binding</keyword>
<feature type="region of interest" description="Disordered" evidence="6">
    <location>
        <begin position="452"/>
        <end position="480"/>
    </location>
</feature>
<evidence type="ECO:0000313" key="8">
    <source>
        <dbReference type="EMBL" id="KAF6201992.1"/>
    </source>
</evidence>
<evidence type="ECO:0000256" key="1">
    <source>
        <dbReference type="ARBA" id="ARBA00022527"/>
    </source>
</evidence>
<keyword evidence="9" id="KW-1185">Reference proteome</keyword>
<dbReference type="SUPFAM" id="SSF56112">
    <property type="entry name" value="Protein kinase-like (PK-like)"/>
    <property type="match status" value="1"/>
</dbReference>
<dbReference type="OrthoDB" id="541276at2759"/>
<dbReference type="Proteomes" id="UP000466442">
    <property type="component" value="Linkage Group LG12"/>
</dbReference>
<dbReference type="InterPro" id="IPR000719">
    <property type="entry name" value="Prot_kinase_dom"/>
</dbReference>
<sequence>MSRYSELNQKDLEDLRYFGYYIYSKIGQGTFSKVYHASFKPEMAPSTANFTQRLRRTSSIRQSINFLAVMKQPVEKLACKVTEKSYRMPKDYPRRFLQTELNIITKLQHPYIPVLHSILRKGPKFIIFMTLAERGNLCDYVVQYGPVREGVAQRWTRQLVLALIYLHTMGIAHRDISCDNVLVTDHYNVKLADFGFSCFHHGPKYLHTHCGSMPYVAPEVIRGSPYNPKYSDIWSLGVVLFIMLNGTFPFVAHSYELQYPDQMEKNYSFKQQLKSLISSAAVKKVSEMLEPNPLMRISLQEILESPWLAAVTANVPAHVLKYEKIAQQHAQDTKEGMELMHNKTKKYSIMYPWIRIEKETYCERMSNLMKRHRMKRKNRMTFGEEIHFHFKSSKYLTVSDPSVSEDNRPKSTDSYRPPSSSRVAATTSHSALTIISAAGKSAVVSRCPSKSFTVSNDTGPIQDKTPSNSPDPNNKKCCVM</sequence>
<dbReference type="GO" id="GO:0035556">
    <property type="term" value="P:intracellular signal transduction"/>
    <property type="evidence" value="ECO:0007669"/>
    <property type="project" value="TreeGrafter"/>
</dbReference>
<evidence type="ECO:0000256" key="3">
    <source>
        <dbReference type="ARBA" id="ARBA00022741"/>
    </source>
</evidence>
<feature type="region of interest" description="Disordered" evidence="6">
    <location>
        <begin position="399"/>
        <end position="427"/>
    </location>
</feature>
<feature type="domain" description="Protein kinase" evidence="7">
    <location>
        <begin position="20"/>
        <end position="308"/>
    </location>
</feature>
<reference evidence="8" key="1">
    <citation type="journal article" date="2021" name="Mol. Ecol. Resour.">
        <title>Apolygus lucorum genome provides insights into omnivorousness and mesophyll feeding.</title>
        <authorList>
            <person name="Liu Y."/>
            <person name="Liu H."/>
            <person name="Wang H."/>
            <person name="Huang T."/>
            <person name="Liu B."/>
            <person name="Yang B."/>
            <person name="Yin L."/>
            <person name="Li B."/>
            <person name="Zhang Y."/>
            <person name="Zhang S."/>
            <person name="Jiang F."/>
            <person name="Zhang X."/>
            <person name="Ren Y."/>
            <person name="Wang B."/>
            <person name="Wang S."/>
            <person name="Lu Y."/>
            <person name="Wu K."/>
            <person name="Fan W."/>
            <person name="Wang G."/>
        </authorList>
    </citation>
    <scope>NUCLEOTIDE SEQUENCE</scope>
    <source>
        <strain evidence="8">12Hb</strain>
    </source>
</reference>
<dbReference type="GO" id="GO:0050321">
    <property type="term" value="F:tau-protein kinase activity"/>
    <property type="evidence" value="ECO:0007669"/>
    <property type="project" value="TreeGrafter"/>
</dbReference>
<evidence type="ECO:0000256" key="2">
    <source>
        <dbReference type="ARBA" id="ARBA00022679"/>
    </source>
</evidence>
<dbReference type="EMBL" id="WIXP02000012">
    <property type="protein sequence ID" value="KAF6201992.1"/>
    <property type="molecule type" value="Genomic_DNA"/>
</dbReference>
<dbReference type="FunFam" id="1.10.510.10:FF:000571">
    <property type="entry name" value="Maternal embryonic leucine zipper kinase"/>
    <property type="match status" value="1"/>
</dbReference>
<accession>A0A8S9WZ16</accession>
<organism evidence="8 9">
    <name type="scientific">Apolygus lucorum</name>
    <name type="common">Small green plant bug</name>
    <name type="synonym">Lygocoris lucorum</name>
    <dbReference type="NCBI Taxonomy" id="248454"/>
    <lineage>
        <taxon>Eukaryota</taxon>
        <taxon>Metazoa</taxon>
        <taxon>Ecdysozoa</taxon>
        <taxon>Arthropoda</taxon>
        <taxon>Hexapoda</taxon>
        <taxon>Insecta</taxon>
        <taxon>Pterygota</taxon>
        <taxon>Neoptera</taxon>
        <taxon>Paraneoptera</taxon>
        <taxon>Hemiptera</taxon>
        <taxon>Heteroptera</taxon>
        <taxon>Panheteroptera</taxon>
        <taxon>Cimicomorpha</taxon>
        <taxon>Miridae</taxon>
        <taxon>Mirini</taxon>
        <taxon>Apolygus</taxon>
    </lineage>
</organism>
<dbReference type="GO" id="GO:0000226">
    <property type="term" value="P:microtubule cytoskeleton organization"/>
    <property type="evidence" value="ECO:0007669"/>
    <property type="project" value="TreeGrafter"/>
</dbReference>
<evidence type="ECO:0000256" key="5">
    <source>
        <dbReference type="ARBA" id="ARBA00022840"/>
    </source>
</evidence>
<evidence type="ECO:0000259" key="7">
    <source>
        <dbReference type="PROSITE" id="PS50011"/>
    </source>
</evidence>
<dbReference type="PROSITE" id="PS50011">
    <property type="entry name" value="PROTEIN_KINASE_DOM"/>
    <property type="match status" value="1"/>
</dbReference>
<dbReference type="PANTHER" id="PTHR24346">
    <property type="entry name" value="MAP/MICROTUBULE AFFINITY-REGULATING KINASE"/>
    <property type="match status" value="1"/>
</dbReference>
<name>A0A8S9WZ16_APOLU</name>
<proteinExistence type="predicted"/>
<dbReference type="Gene3D" id="1.10.510.10">
    <property type="entry name" value="Transferase(Phosphotransferase) domain 1"/>
    <property type="match status" value="1"/>
</dbReference>
<evidence type="ECO:0000256" key="6">
    <source>
        <dbReference type="SAM" id="MobiDB-lite"/>
    </source>
</evidence>
<dbReference type="AlphaFoldDB" id="A0A8S9WZ16"/>
<dbReference type="Pfam" id="PF00069">
    <property type="entry name" value="Pkinase"/>
    <property type="match status" value="1"/>
</dbReference>
<gene>
    <name evidence="8" type="ORF">GE061_004388</name>
</gene>
<keyword evidence="1" id="KW-0723">Serine/threonine-protein kinase</keyword>
<keyword evidence="5" id="KW-0067">ATP-binding</keyword>
<dbReference type="GO" id="GO:0005737">
    <property type="term" value="C:cytoplasm"/>
    <property type="evidence" value="ECO:0007669"/>
    <property type="project" value="TreeGrafter"/>
</dbReference>
<keyword evidence="4" id="KW-0418">Kinase</keyword>
<dbReference type="PANTHER" id="PTHR24346:SF82">
    <property type="entry name" value="KP78A-RELATED"/>
    <property type="match status" value="1"/>
</dbReference>
<evidence type="ECO:0000256" key="4">
    <source>
        <dbReference type="ARBA" id="ARBA00022777"/>
    </source>
</evidence>
<keyword evidence="2" id="KW-0808">Transferase</keyword>
<feature type="compositionally biased region" description="Polar residues" evidence="6">
    <location>
        <begin position="414"/>
        <end position="427"/>
    </location>
</feature>
<dbReference type="GO" id="GO:0005524">
    <property type="term" value="F:ATP binding"/>
    <property type="evidence" value="ECO:0007669"/>
    <property type="project" value="UniProtKB-KW"/>
</dbReference>
<protein>
    <recommendedName>
        <fullName evidence="7">Protein kinase domain-containing protein</fullName>
    </recommendedName>
</protein>
<evidence type="ECO:0000313" key="9">
    <source>
        <dbReference type="Proteomes" id="UP000466442"/>
    </source>
</evidence>
<feature type="compositionally biased region" description="Polar residues" evidence="6">
    <location>
        <begin position="452"/>
        <end position="472"/>
    </location>
</feature>
<dbReference type="InterPro" id="IPR011009">
    <property type="entry name" value="Kinase-like_dom_sf"/>
</dbReference>
<comment type="caution">
    <text evidence="8">The sequence shown here is derived from an EMBL/GenBank/DDBJ whole genome shotgun (WGS) entry which is preliminary data.</text>
</comment>